<dbReference type="OrthoDB" id="2789670at2759"/>
<keyword evidence="8" id="KW-0732">Signal</keyword>
<dbReference type="Gene3D" id="1.10.630.10">
    <property type="entry name" value="Cytochrome P450"/>
    <property type="match status" value="1"/>
</dbReference>
<organism evidence="9 10">
    <name type="scientific">Dichanthelium oligosanthes</name>
    <dbReference type="NCBI Taxonomy" id="888268"/>
    <lineage>
        <taxon>Eukaryota</taxon>
        <taxon>Viridiplantae</taxon>
        <taxon>Streptophyta</taxon>
        <taxon>Embryophyta</taxon>
        <taxon>Tracheophyta</taxon>
        <taxon>Spermatophyta</taxon>
        <taxon>Magnoliopsida</taxon>
        <taxon>Liliopsida</taxon>
        <taxon>Poales</taxon>
        <taxon>Poaceae</taxon>
        <taxon>PACMAD clade</taxon>
        <taxon>Panicoideae</taxon>
        <taxon>Panicodae</taxon>
        <taxon>Paniceae</taxon>
        <taxon>Dichantheliinae</taxon>
        <taxon>Dichanthelium</taxon>
    </lineage>
</organism>
<dbReference type="InterPro" id="IPR017972">
    <property type="entry name" value="Cyt_P450_CS"/>
</dbReference>
<evidence type="ECO:0000313" key="10">
    <source>
        <dbReference type="Proteomes" id="UP000095767"/>
    </source>
</evidence>
<feature type="binding site" description="axial binding residue" evidence="6">
    <location>
        <position position="428"/>
    </location>
    <ligand>
        <name>heme</name>
        <dbReference type="ChEBI" id="CHEBI:30413"/>
    </ligand>
    <ligandPart>
        <name>Fe</name>
        <dbReference type="ChEBI" id="CHEBI:18248"/>
    </ligandPart>
</feature>
<keyword evidence="7" id="KW-0560">Oxidoreductase</keyword>
<accession>A0A1E5VUZ3</accession>
<dbReference type="InterPro" id="IPR001128">
    <property type="entry name" value="Cyt_P450"/>
</dbReference>
<feature type="signal peptide" evidence="8">
    <location>
        <begin position="1"/>
        <end position="28"/>
    </location>
</feature>
<dbReference type="PROSITE" id="PS00086">
    <property type="entry name" value="CYTOCHROME_P450"/>
    <property type="match status" value="1"/>
</dbReference>
<gene>
    <name evidence="9" type="ORF">BAE44_0010033</name>
</gene>
<comment type="caution">
    <text evidence="9">The sequence shown here is derived from an EMBL/GenBank/DDBJ whole genome shotgun (WGS) entry which is preliminary data.</text>
</comment>
<keyword evidence="6 7" id="KW-0349">Heme</keyword>
<protein>
    <submittedName>
        <fullName evidence="9">Cytochrome P450 89A9</fullName>
    </submittedName>
</protein>
<comment type="subcellular location">
    <subcellularLocation>
        <location evidence="1">Membrane</location>
        <topology evidence="1">Single-pass membrane protein</topology>
    </subcellularLocation>
</comment>
<dbReference type="GO" id="GO:0016020">
    <property type="term" value="C:membrane"/>
    <property type="evidence" value="ECO:0007669"/>
    <property type="project" value="UniProtKB-SubCell"/>
</dbReference>
<evidence type="ECO:0000256" key="2">
    <source>
        <dbReference type="ARBA" id="ARBA00022692"/>
    </source>
</evidence>
<evidence type="ECO:0000256" key="4">
    <source>
        <dbReference type="ARBA" id="ARBA00022989"/>
    </source>
</evidence>
<keyword evidence="3 6" id="KW-0479">Metal-binding</keyword>
<evidence type="ECO:0000256" key="8">
    <source>
        <dbReference type="SAM" id="SignalP"/>
    </source>
</evidence>
<dbReference type="GO" id="GO:0005506">
    <property type="term" value="F:iron ion binding"/>
    <property type="evidence" value="ECO:0007669"/>
    <property type="project" value="InterPro"/>
</dbReference>
<evidence type="ECO:0000256" key="5">
    <source>
        <dbReference type="ARBA" id="ARBA00023136"/>
    </source>
</evidence>
<name>A0A1E5VUZ3_9POAL</name>
<dbReference type="Pfam" id="PF00067">
    <property type="entry name" value="p450"/>
    <property type="match status" value="1"/>
</dbReference>
<feature type="chain" id="PRO_5009188507" evidence="8">
    <location>
        <begin position="29"/>
        <end position="487"/>
    </location>
</feature>
<proteinExistence type="inferred from homology"/>
<dbReference type="Proteomes" id="UP000095767">
    <property type="component" value="Unassembled WGS sequence"/>
</dbReference>
<keyword evidence="7" id="KW-0503">Monooxygenase</keyword>
<comment type="cofactor">
    <cofactor evidence="6">
        <name>heme</name>
        <dbReference type="ChEBI" id="CHEBI:30413"/>
    </cofactor>
</comment>
<dbReference type="GO" id="GO:0020037">
    <property type="term" value="F:heme binding"/>
    <property type="evidence" value="ECO:0007669"/>
    <property type="project" value="InterPro"/>
</dbReference>
<dbReference type="PRINTS" id="PR00463">
    <property type="entry name" value="EP450I"/>
</dbReference>
<dbReference type="GO" id="GO:0016709">
    <property type="term" value="F:oxidoreductase activity, acting on paired donors, with incorporation or reduction of molecular oxygen, NAD(P)H as one donor, and incorporation of one atom of oxygen"/>
    <property type="evidence" value="ECO:0007669"/>
    <property type="project" value="TreeGrafter"/>
</dbReference>
<keyword evidence="4" id="KW-1133">Transmembrane helix</keyword>
<dbReference type="InterPro" id="IPR051103">
    <property type="entry name" value="Plant_metabolite_P450s"/>
</dbReference>
<dbReference type="PRINTS" id="PR00385">
    <property type="entry name" value="P450"/>
</dbReference>
<dbReference type="EMBL" id="LWDX02028795">
    <property type="protein sequence ID" value="OEL28948.1"/>
    <property type="molecule type" value="Genomic_DNA"/>
</dbReference>
<dbReference type="PANTHER" id="PTHR24298">
    <property type="entry name" value="FLAVONOID 3'-MONOOXYGENASE-RELATED"/>
    <property type="match status" value="1"/>
</dbReference>
<evidence type="ECO:0000256" key="7">
    <source>
        <dbReference type="RuleBase" id="RU000461"/>
    </source>
</evidence>
<keyword evidence="2" id="KW-0812">Transmembrane</keyword>
<evidence type="ECO:0000256" key="6">
    <source>
        <dbReference type="PIRSR" id="PIRSR602401-1"/>
    </source>
</evidence>
<evidence type="ECO:0000256" key="3">
    <source>
        <dbReference type="ARBA" id="ARBA00022723"/>
    </source>
</evidence>
<evidence type="ECO:0000313" key="9">
    <source>
        <dbReference type="EMBL" id="OEL28948.1"/>
    </source>
</evidence>
<dbReference type="InterPro" id="IPR002401">
    <property type="entry name" value="Cyt_P450_E_grp-I"/>
</dbReference>
<evidence type="ECO:0000256" key="1">
    <source>
        <dbReference type="ARBA" id="ARBA00004167"/>
    </source>
</evidence>
<dbReference type="SUPFAM" id="SSF48264">
    <property type="entry name" value="Cytochrome P450"/>
    <property type="match status" value="1"/>
</dbReference>
<dbReference type="STRING" id="888268.A0A1E5VUZ3"/>
<dbReference type="AlphaFoldDB" id="A0A1E5VUZ3"/>
<comment type="similarity">
    <text evidence="7">Belongs to the cytochrome P450 family.</text>
</comment>
<reference evidence="9 10" key="1">
    <citation type="submission" date="2016-09" db="EMBL/GenBank/DDBJ databases">
        <title>The draft genome of Dichanthelium oligosanthes: A C3 panicoid grass species.</title>
        <authorList>
            <person name="Studer A.J."/>
            <person name="Schnable J.C."/>
            <person name="Brutnell T.P."/>
        </authorList>
    </citation>
    <scope>NUCLEOTIDE SEQUENCE [LARGE SCALE GENOMIC DNA]</scope>
    <source>
        <strain evidence="10">cv. Kellogg 1175</strain>
        <tissue evidence="9">Leaf</tissue>
    </source>
</reference>
<keyword evidence="10" id="KW-1185">Reference proteome</keyword>
<dbReference type="PANTHER" id="PTHR24298:SF389">
    <property type="entry name" value="OS04G0128400 PROTEIN"/>
    <property type="match status" value="1"/>
</dbReference>
<keyword evidence="6 7" id="KW-0408">Iron</keyword>
<keyword evidence="5" id="KW-0472">Membrane</keyword>
<sequence>MEALVQLLLTLGLVILVFLLAFFPPSTTRHSRPAATPTQRTTVVTDPDVARLMLSDHADSFSNRPTAQYPKDFSESHSITSVPYGPKWRALRGNLTADILHPTRLGLLVPLRQEAVDALIARLSTQQATGGEVVVVRDSLHAAVFAMTVRMCFGDGVGERCVRAMEREVIQFISTFVGDSALLAGSSRMTRLLHWRRWLRYSGTFSRVSKIILPVITARQQRRRCTNGGGGTGIRSYVDSLLDLRIPDNHGDDAMAGSKRPLTDKEIVRLVFEFLGANTESTVSCVEWTLAYLVIHPEAQKKLHHEITSVQHGKGMPASEERLHHRLPYLRAVILESLRLHAPVPVIMRDVGADDAAVCGTPAASADGAPVLFVADIREIGRNRKAWTDPDEFCPERFLAGGEAEGVGPVPGPKEIRMVPFGAGRRYCPGVGLGMVHVGCFLAALVRVFEWALPADCDGVDLTEFRALFTLMKTPLRARITPRALAM</sequence>
<dbReference type="InterPro" id="IPR036396">
    <property type="entry name" value="Cyt_P450_sf"/>
</dbReference>